<proteinExistence type="predicted"/>
<accession>A0A418AKH7</accession>
<dbReference type="AlphaFoldDB" id="A0A418AKH7"/>
<sequence>MAVESNIEAFLAPLGACIGVGIFSRLDVMLGCSVVAMGVFEPIPLMPKELQCRSFVTIGIECVQKLLCFELQRTDHTWVAKQLSGETPQSPFSGRGRVRIRREGSGVSQVVAKEGVWSKGGGFVKGGHQVVVDKDVVEPIAPTRAREHLSEGVFRSPGVDYAKRCQPLEAFDFSSVVAGMERGCVKRDVEWK</sequence>
<evidence type="ECO:0000313" key="1">
    <source>
        <dbReference type="EMBL" id="RHY24871.1"/>
    </source>
</evidence>
<feature type="non-terminal residue" evidence="1">
    <location>
        <position position="192"/>
    </location>
</feature>
<name>A0A418AKH7_9STRA</name>
<evidence type="ECO:0000313" key="2">
    <source>
        <dbReference type="Proteomes" id="UP000285060"/>
    </source>
</evidence>
<comment type="caution">
    <text evidence="1">The sequence shown here is derived from an EMBL/GenBank/DDBJ whole genome shotgun (WGS) entry which is preliminary data.</text>
</comment>
<gene>
    <name evidence="1" type="ORF">DYB32_008649</name>
</gene>
<dbReference type="EMBL" id="QUSY01001473">
    <property type="protein sequence ID" value="RHY24871.1"/>
    <property type="molecule type" value="Genomic_DNA"/>
</dbReference>
<keyword evidence="2" id="KW-1185">Reference proteome</keyword>
<organism evidence="1 2">
    <name type="scientific">Aphanomyces invadans</name>
    <dbReference type="NCBI Taxonomy" id="157072"/>
    <lineage>
        <taxon>Eukaryota</taxon>
        <taxon>Sar</taxon>
        <taxon>Stramenopiles</taxon>
        <taxon>Oomycota</taxon>
        <taxon>Saprolegniomycetes</taxon>
        <taxon>Saprolegniales</taxon>
        <taxon>Verrucalvaceae</taxon>
        <taxon>Aphanomyces</taxon>
    </lineage>
</organism>
<dbReference type="Proteomes" id="UP000285060">
    <property type="component" value="Unassembled WGS sequence"/>
</dbReference>
<protein>
    <submittedName>
        <fullName evidence="1">Uncharacterized protein</fullName>
    </submittedName>
</protein>
<reference evidence="1 2" key="1">
    <citation type="submission" date="2018-08" db="EMBL/GenBank/DDBJ databases">
        <title>Aphanomyces genome sequencing and annotation.</title>
        <authorList>
            <person name="Minardi D."/>
            <person name="Oidtmann B."/>
            <person name="Van Der Giezen M."/>
            <person name="Studholme D.J."/>
        </authorList>
    </citation>
    <scope>NUCLEOTIDE SEQUENCE [LARGE SCALE GENOMIC DNA]</scope>
    <source>
        <strain evidence="1 2">NJM0002</strain>
    </source>
</reference>